<sequence length="622" mass="66579">MTHLVVEVGWGSTVSTPEGSITWTDITSYVDVAESGVSITRGSSDEVADIQPSTCTLLLNNQDGRFSPGLASSPYYPYVRKGTPIRVRVLTGGIVLHTRFYGTVNEWPTRWRGLYARAYITCTDILRTLGRQPELRSCLGEEILLLNPSVYYPLTEPSGSVSAGDLSGTGAGALAVQQVSTGGTVAFGATEGPAATGESMVQLTPVGTSQGKFLQANLGPDYEARSTNRYNHMEAWFQTSTAGRVLFALSSTDGQNIIVFALSGTGTLQVESTSTGAALATAAVTTGNLADGAWHHLVYDEHDKKIYVDGAVATSGTVSTMWRLRTLRVGGYAGTRLWSGSIAHLALYTVGAGTYGTTLSPHYTAGMTAFAGEAADLRIKRLARYADLASVTVEGVTHDSMAGQGPAGATALARMKEVEQTESGRLFAARDTFGLVYQSRDVRYNPAPSSEAFTVAYADTETPDVEIRDDDQKMVNTVIASRPGGATQRVLNAASRAAYGVYQQDLTLLKTSDGSVIDAAQWLVSRYADPPPELREVPIEAYTLPNYTAILSADISDTFSVTGMPDQSYAATMRVTVEGYTEIIRHNSHRIQFHVSRSDTDSVWVLGDATYSVLGSTTRLAY</sequence>
<dbReference type="RefSeq" id="WP_058942357.1">
    <property type="nucleotide sequence ID" value="NZ_LNSV01000027.1"/>
</dbReference>
<keyword evidence="2" id="KW-1185">Reference proteome</keyword>
<dbReference type="Gene3D" id="2.60.120.200">
    <property type="match status" value="1"/>
</dbReference>
<dbReference type="InterPro" id="IPR013320">
    <property type="entry name" value="ConA-like_dom_sf"/>
</dbReference>
<evidence type="ECO:0000313" key="2">
    <source>
        <dbReference type="Proteomes" id="UP000054011"/>
    </source>
</evidence>
<dbReference type="Proteomes" id="UP000054011">
    <property type="component" value="Unassembled WGS sequence"/>
</dbReference>
<gene>
    <name evidence="1" type="ORF">ATE80_13000</name>
</gene>
<dbReference type="AlphaFoldDB" id="A0A100Y624"/>
<protein>
    <submittedName>
        <fullName evidence="1">Uncharacterized protein</fullName>
    </submittedName>
</protein>
<organism evidence="1 2">
    <name type="scientific">Streptomyces kanasensis</name>
    <dbReference type="NCBI Taxonomy" id="936756"/>
    <lineage>
        <taxon>Bacteria</taxon>
        <taxon>Bacillati</taxon>
        <taxon>Actinomycetota</taxon>
        <taxon>Actinomycetes</taxon>
        <taxon>Kitasatosporales</taxon>
        <taxon>Streptomycetaceae</taxon>
        <taxon>Streptomyces</taxon>
    </lineage>
</organism>
<dbReference type="EMBL" id="LNSV01000027">
    <property type="protein sequence ID" value="KUH38380.1"/>
    <property type="molecule type" value="Genomic_DNA"/>
</dbReference>
<accession>A0A100Y624</accession>
<dbReference type="STRING" id="936756.ATE80_13000"/>
<reference evidence="1 2" key="1">
    <citation type="submission" date="2015-11" db="EMBL/GenBank/DDBJ databases">
        <title>Genome-wide analysis reveals the secondary metabolome in Streptomyces kanasensis ZX01.</title>
        <authorList>
            <person name="Zhang G."/>
            <person name="Han L."/>
            <person name="Feng J."/>
            <person name="Zhang X."/>
        </authorList>
    </citation>
    <scope>NUCLEOTIDE SEQUENCE [LARGE SCALE GENOMIC DNA]</scope>
    <source>
        <strain evidence="1 2">ZX01</strain>
    </source>
</reference>
<dbReference type="SUPFAM" id="SSF49899">
    <property type="entry name" value="Concanavalin A-like lectins/glucanases"/>
    <property type="match status" value="1"/>
</dbReference>
<name>A0A100Y624_9ACTN</name>
<evidence type="ECO:0000313" key="1">
    <source>
        <dbReference type="EMBL" id="KUH38380.1"/>
    </source>
</evidence>
<dbReference type="Pfam" id="PF13385">
    <property type="entry name" value="Laminin_G_3"/>
    <property type="match status" value="1"/>
</dbReference>
<dbReference type="OrthoDB" id="3445328at2"/>
<comment type="caution">
    <text evidence="1">The sequence shown here is derived from an EMBL/GenBank/DDBJ whole genome shotgun (WGS) entry which is preliminary data.</text>
</comment>
<proteinExistence type="predicted"/>